<accession>A0A853EJY2</accession>
<comment type="caution">
    <text evidence="1">The sequence shown here is derived from an EMBL/GenBank/DDBJ whole genome shotgun (WGS) entry which is preliminary data.</text>
</comment>
<sequence length="161" mass="16556">GGAEAGASAGGGVVVLDVRDPACLVGRGVAWPRAVLPPGLTEREAGGPGARQERGVGLRRRSARVVLTGGRPVLHAAPRMRALTSFTPDRGELLDALVALVADEHRAAQRGARPGGARRCVVEALNGVPALDRGVEALLTEAGLVRDPRGMRLAGGLRECL</sequence>
<dbReference type="EMBL" id="JACBXV010000118">
    <property type="protein sequence ID" value="NYS69588.1"/>
    <property type="molecule type" value="Genomic_DNA"/>
</dbReference>
<protein>
    <submittedName>
        <fullName evidence="1">Uncharacterized protein</fullName>
    </submittedName>
</protein>
<evidence type="ECO:0000313" key="2">
    <source>
        <dbReference type="Proteomes" id="UP000572528"/>
    </source>
</evidence>
<organism evidence="1 2">
    <name type="scientific">Actinomyces bowdenii</name>
    <dbReference type="NCBI Taxonomy" id="131109"/>
    <lineage>
        <taxon>Bacteria</taxon>
        <taxon>Bacillati</taxon>
        <taxon>Actinomycetota</taxon>
        <taxon>Actinomycetes</taxon>
        <taxon>Actinomycetales</taxon>
        <taxon>Actinomycetaceae</taxon>
        <taxon>Actinomyces</taxon>
    </lineage>
</organism>
<dbReference type="RefSeq" id="WP_179900862.1">
    <property type="nucleotide sequence ID" value="NZ_JACBXV010000118.1"/>
</dbReference>
<dbReference type="Proteomes" id="UP000572528">
    <property type="component" value="Unassembled WGS sequence"/>
</dbReference>
<name>A0A853EJY2_9ACTO</name>
<proteinExistence type="predicted"/>
<feature type="non-terminal residue" evidence="1">
    <location>
        <position position="1"/>
    </location>
</feature>
<reference evidence="1 2" key="1">
    <citation type="submission" date="2020-07" db="EMBL/GenBank/DDBJ databases">
        <title>MOT database genomes.</title>
        <authorList>
            <person name="Joseph S."/>
            <person name="Aduse-Opoku J."/>
            <person name="Hashim A."/>
            <person name="Wade W."/>
            <person name="Curtis M."/>
        </authorList>
    </citation>
    <scope>NUCLEOTIDE SEQUENCE [LARGE SCALE GENOMIC DNA]</scope>
    <source>
        <strain evidence="1 2">WMus004</strain>
    </source>
</reference>
<gene>
    <name evidence="1" type="ORF">HZZ05_08690</name>
</gene>
<evidence type="ECO:0000313" key="1">
    <source>
        <dbReference type="EMBL" id="NYS69588.1"/>
    </source>
</evidence>
<dbReference type="AlphaFoldDB" id="A0A853EJY2"/>